<evidence type="ECO:0000313" key="12">
    <source>
        <dbReference type="EMBL" id="CAF1537973.1"/>
    </source>
</evidence>
<dbReference type="Proteomes" id="UP000663829">
    <property type="component" value="Unassembled WGS sequence"/>
</dbReference>
<keyword evidence="3" id="KW-0808">Transferase</keyword>
<name>A0A815W283_9BILA</name>
<evidence type="ECO:0000256" key="9">
    <source>
        <dbReference type="ARBA" id="ARBA00023136"/>
    </source>
</evidence>
<dbReference type="EMBL" id="CAJNOQ010025512">
    <property type="protein sequence ID" value="CAF1537973.1"/>
    <property type="molecule type" value="Genomic_DNA"/>
</dbReference>
<evidence type="ECO:0000256" key="7">
    <source>
        <dbReference type="ARBA" id="ARBA00022833"/>
    </source>
</evidence>
<keyword evidence="6" id="KW-0863">Zinc-finger</keyword>
<comment type="subcellular location">
    <subcellularLocation>
        <location evidence="1">Membrane</location>
    </subcellularLocation>
</comment>
<evidence type="ECO:0000256" key="4">
    <source>
        <dbReference type="ARBA" id="ARBA00022692"/>
    </source>
</evidence>
<dbReference type="Pfam" id="PF25563">
    <property type="entry name" value="TPR_SYVN1_N"/>
    <property type="match status" value="1"/>
</dbReference>
<evidence type="ECO:0000313" key="13">
    <source>
        <dbReference type="EMBL" id="CAF4398009.1"/>
    </source>
</evidence>
<feature type="transmembrane region" description="Helical" evidence="10">
    <location>
        <begin position="176"/>
        <end position="195"/>
    </location>
</feature>
<evidence type="ECO:0000256" key="6">
    <source>
        <dbReference type="ARBA" id="ARBA00022771"/>
    </source>
</evidence>
<feature type="transmembrane region" description="Helical" evidence="10">
    <location>
        <begin position="15"/>
        <end position="33"/>
    </location>
</feature>
<dbReference type="GO" id="GO:0008270">
    <property type="term" value="F:zinc ion binding"/>
    <property type="evidence" value="ECO:0007669"/>
    <property type="project" value="UniProtKB-KW"/>
</dbReference>
<comment type="pathway">
    <text evidence="2">Protein modification; protein ubiquitination.</text>
</comment>
<accession>A0A815W283</accession>
<keyword evidence="5" id="KW-0479">Metal-binding</keyword>
<dbReference type="GO" id="GO:0005783">
    <property type="term" value="C:endoplasmic reticulum"/>
    <property type="evidence" value="ECO:0007669"/>
    <property type="project" value="TreeGrafter"/>
</dbReference>
<reference evidence="12" key="1">
    <citation type="submission" date="2021-02" db="EMBL/GenBank/DDBJ databases">
        <authorList>
            <person name="Nowell W R."/>
        </authorList>
    </citation>
    <scope>NUCLEOTIDE SEQUENCE</scope>
</reference>
<feature type="domain" description="E3 ubiquitin-protein ligase synoviolin-like TPR repeats" evidence="11">
    <location>
        <begin position="111"/>
        <end position="201"/>
    </location>
</feature>
<evidence type="ECO:0000256" key="2">
    <source>
        <dbReference type="ARBA" id="ARBA00004906"/>
    </source>
</evidence>
<keyword evidence="7" id="KW-0862">Zinc</keyword>
<evidence type="ECO:0000256" key="3">
    <source>
        <dbReference type="ARBA" id="ARBA00022679"/>
    </source>
</evidence>
<keyword evidence="14" id="KW-1185">Reference proteome</keyword>
<dbReference type="GO" id="GO:0061630">
    <property type="term" value="F:ubiquitin protein ligase activity"/>
    <property type="evidence" value="ECO:0007669"/>
    <property type="project" value="TreeGrafter"/>
</dbReference>
<protein>
    <recommendedName>
        <fullName evidence="11">E3 ubiquitin-protein ligase synoviolin-like TPR repeats domain-containing protein</fullName>
    </recommendedName>
</protein>
<evidence type="ECO:0000256" key="10">
    <source>
        <dbReference type="SAM" id="Phobius"/>
    </source>
</evidence>
<evidence type="ECO:0000313" key="14">
    <source>
        <dbReference type="Proteomes" id="UP000663829"/>
    </source>
</evidence>
<feature type="non-terminal residue" evidence="12">
    <location>
        <position position="1"/>
    </location>
</feature>
<keyword evidence="9 10" id="KW-0472">Membrane</keyword>
<gene>
    <name evidence="12" type="ORF">GPM918_LOCUS38452</name>
    <name evidence="13" type="ORF">SRO942_LOCUS39280</name>
</gene>
<dbReference type="Proteomes" id="UP000681722">
    <property type="component" value="Unassembled WGS sequence"/>
</dbReference>
<proteinExistence type="predicted"/>
<dbReference type="EMBL" id="CAJOBC010091135">
    <property type="protein sequence ID" value="CAF4398009.1"/>
    <property type="molecule type" value="Genomic_DNA"/>
</dbReference>
<comment type="caution">
    <text evidence="12">The sequence shown here is derived from an EMBL/GenBank/DDBJ whole genome shotgun (WGS) entry which is preliminary data.</text>
</comment>
<organism evidence="12 14">
    <name type="scientific">Didymodactylos carnosus</name>
    <dbReference type="NCBI Taxonomy" id="1234261"/>
    <lineage>
        <taxon>Eukaryota</taxon>
        <taxon>Metazoa</taxon>
        <taxon>Spiralia</taxon>
        <taxon>Gnathifera</taxon>
        <taxon>Rotifera</taxon>
        <taxon>Eurotatoria</taxon>
        <taxon>Bdelloidea</taxon>
        <taxon>Philodinida</taxon>
        <taxon>Philodinidae</taxon>
        <taxon>Didymodactylos</taxon>
    </lineage>
</organism>
<dbReference type="GO" id="GO:0000151">
    <property type="term" value="C:ubiquitin ligase complex"/>
    <property type="evidence" value="ECO:0007669"/>
    <property type="project" value="TreeGrafter"/>
</dbReference>
<dbReference type="OrthoDB" id="3824970at2759"/>
<dbReference type="GO" id="GO:0005829">
    <property type="term" value="C:cytosol"/>
    <property type="evidence" value="ECO:0007669"/>
    <property type="project" value="TreeGrafter"/>
</dbReference>
<feature type="transmembrane region" description="Helical" evidence="10">
    <location>
        <begin position="115"/>
        <end position="141"/>
    </location>
</feature>
<evidence type="ECO:0000256" key="8">
    <source>
        <dbReference type="ARBA" id="ARBA00022989"/>
    </source>
</evidence>
<evidence type="ECO:0000256" key="5">
    <source>
        <dbReference type="ARBA" id="ARBA00022723"/>
    </source>
</evidence>
<sequence length="202" mass="22797">MALRHLLEKLPLPSLRLYTSISSMLLLGNLIYINQLIQFSGDRGSNSKSEYTVSNTATIETLSSLNISKTTEAVNHTLKKINESISVESFATSDPLSLTYIQTLFSIIIAEPLSLLILVNAAYCALTLVGKSIQLVVFGALRPIEVQRIKDKFWNYAFYKFIFLFGVLNVEDLNDIVLWLSWFSLLGFLIVFGQLSKDRFEM</sequence>
<dbReference type="GO" id="GO:0030968">
    <property type="term" value="P:endoplasmic reticulum unfolded protein response"/>
    <property type="evidence" value="ECO:0007669"/>
    <property type="project" value="TreeGrafter"/>
</dbReference>
<dbReference type="InterPro" id="IPR057992">
    <property type="entry name" value="TPR_SYVN1_N"/>
</dbReference>
<evidence type="ECO:0000256" key="1">
    <source>
        <dbReference type="ARBA" id="ARBA00004370"/>
    </source>
</evidence>
<dbReference type="AlphaFoldDB" id="A0A815W283"/>
<dbReference type="PANTHER" id="PTHR15067">
    <property type="entry name" value="E3 UBIQUITIN-PROTEIN LIGASE RNF8"/>
    <property type="match status" value="1"/>
</dbReference>
<feature type="transmembrane region" description="Helical" evidence="10">
    <location>
        <begin position="153"/>
        <end position="170"/>
    </location>
</feature>
<keyword evidence="8 10" id="KW-1133">Transmembrane helix</keyword>
<dbReference type="GO" id="GO:0006511">
    <property type="term" value="P:ubiquitin-dependent protein catabolic process"/>
    <property type="evidence" value="ECO:0007669"/>
    <property type="project" value="TreeGrafter"/>
</dbReference>
<evidence type="ECO:0000259" key="11">
    <source>
        <dbReference type="Pfam" id="PF25563"/>
    </source>
</evidence>
<dbReference type="GO" id="GO:0070936">
    <property type="term" value="P:protein K48-linked ubiquitination"/>
    <property type="evidence" value="ECO:0007669"/>
    <property type="project" value="TreeGrafter"/>
</dbReference>
<keyword evidence="4 10" id="KW-0812">Transmembrane</keyword>
<dbReference type="PANTHER" id="PTHR15067:SF5">
    <property type="entry name" value="E3 UBIQUITIN-PROTEIN LIGASE AMFR"/>
    <property type="match status" value="1"/>
</dbReference>